<accession>A0A6J6MWS2</accession>
<organism evidence="1">
    <name type="scientific">freshwater metagenome</name>
    <dbReference type="NCBI Taxonomy" id="449393"/>
    <lineage>
        <taxon>unclassified sequences</taxon>
        <taxon>metagenomes</taxon>
        <taxon>ecological metagenomes</taxon>
    </lineage>
</organism>
<gene>
    <name evidence="1" type="ORF">UFOPK2329_00815</name>
</gene>
<dbReference type="AlphaFoldDB" id="A0A6J6MWS2"/>
<sequence length="55" mass="5918">MKEILRTHPGKREVHLYLDDNGAKTIMKVDALVTASPSLSADLKSILGPACLVTV</sequence>
<evidence type="ECO:0000313" key="1">
    <source>
        <dbReference type="EMBL" id="CAB4676703.1"/>
    </source>
</evidence>
<dbReference type="EMBL" id="CAEZWZ010000134">
    <property type="protein sequence ID" value="CAB4676703.1"/>
    <property type="molecule type" value="Genomic_DNA"/>
</dbReference>
<proteinExistence type="predicted"/>
<reference evidence="1" key="1">
    <citation type="submission" date="2020-05" db="EMBL/GenBank/DDBJ databases">
        <authorList>
            <person name="Chiriac C."/>
            <person name="Salcher M."/>
            <person name="Ghai R."/>
            <person name="Kavagutti S V."/>
        </authorList>
    </citation>
    <scope>NUCLEOTIDE SEQUENCE</scope>
</reference>
<protein>
    <submittedName>
        <fullName evidence="1">Unannotated protein</fullName>
    </submittedName>
</protein>
<name>A0A6J6MWS2_9ZZZZ</name>